<dbReference type="Gene3D" id="2.120.10.80">
    <property type="entry name" value="Kelch-type beta propeller"/>
    <property type="match status" value="1"/>
</dbReference>
<evidence type="ECO:0000256" key="2">
    <source>
        <dbReference type="ARBA" id="ARBA00022737"/>
    </source>
</evidence>
<dbReference type="Proteomes" id="UP000774617">
    <property type="component" value="Unassembled WGS sequence"/>
</dbReference>
<dbReference type="PANTHER" id="PTHR46228">
    <property type="entry name" value="KELCH DOMAIN-CONTAINING PROTEIN"/>
    <property type="match status" value="1"/>
</dbReference>
<dbReference type="SUPFAM" id="SSF50965">
    <property type="entry name" value="Galactose oxidase, central domain"/>
    <property type="match status" value="1"/>
</dbReference>
<dbReference type="InterPro" id="IPR011043">
    <property type="entry name" value="Gal_Oxase/kelch_b-propeller"/>
</dbReference>
<protein>
    <recommendedName>
        <fullName evidence="5">Cell wall anchored protein</fullName>
    </recommendedName>
</protein>
<evidence type="ECO:0008006" key="5">
    <source>
        <dbReference type="Google" id="ProtNLM"/>
    </source>
</evidence>
<evidence type="ECO:0000256" key="1">
    <source>
        <dbReference type="ARBA" id="ARBA00022441"/>
    </source>
</evidence>
<organism evidence="3 4">
    <name type="scientific">Macrophomina phaseolina</name>
    <dbReference type="NCBI Taxonomy" id="35725"/>
    <lineage>
        <taxon>Eukaryota</taxon>
        <taxon>Fungi</taxon>
        <taxon>Dikarya</taxon>
        <taxon>Ascomycota</taxon>
        <taxon>Pezizomycotina</taxon>
        <taxon>Dothideomycetes</taxon>
        <taxon>Dothideomycetes incertae sedis</taxon>
        <taxon>Botryosphaeriales</taxon>
        <taxon>Botryosphaeriaceae</taxon>
        <taxon>Macrophomina</taxon>
    </lineage>
</organism>
<keyword evidence="4" id="KW-1185">Reference proteome</keyword>
<gene>
    <name evidence="3" type="ORF">B0J12DRAFT_452264</name>
</gene>
<accession>A0ABQ8GFJ3</accession>
<keyword evidence="1" id="KW-0880">Kelch repeat</keyword>
<evidence type="ECO:0000313" key="4">
    <source>
        <dbReference type="Proteomes" id="UP000774617"/>
    </source>
</evidence>
<dbReference type="EMBL" id="JAGTJR010000009">
    <property type="protein sequence ID" value="KAH7054409.1"/>
    <property type="molecule type" value="Genomic_DNA"/>
</dbReference>
<dbReference type="PANTHER" id="PTHR46228:SF2">
    <property type="entry name" value="KELCH REPEAT PROTEIN (AFU_ORTHOLOGUE AFUA_4G14350)"/>
    <property type="match status" value="1"/>
</dbReference>
<sequence>MCSLAPPMLRHTSMFIDGGVQLFRSNQTRWLGFSKYIYEIDMSMSWDLNTNYTESRIGRYANTSQAANPPNMLRGALYAAELESNRLFTFGGSTFLANDSDPAWQPPSQDPTSLWSYDTEIRNWESYNITDAVPWRPNWGLVTEDMSHDIGFFLNGQFDRGSSYGLYTSVEYEGGNVTNASFSEITYLSGMVMIDLHTQETKNVSTASLGAPRVAGGMVHAPGFGKTANGTLVAFGGMTSSGQDVDTFTNGALIDLSIISLCDSYKDENVTWYNQTATGDIPSPRIDFCTLPVHKNSKDNSSFNFYIHGGYNPHTRTLFDDVYVLSLPSFTWTLVHTGTTPRYGHTCNAAASQQMLVTGGARDASLFAAETTGDVPDLNSTTCDDGFGVSLFDLTNLAWGTFFDADAPAYQVPRNVVDVIGGRAALPPQAQKGRAP</sequence>
<keyword evidence="2" id="KW-0677">Repeat</keyword>
<evidence type="ECO:0000313" key="3">
    <source>
        <dbReference type="EMBL" id="KAH7054409.1"/>
    </source>
</evidence>
<reference evidence="3 4" key="1">
    <citation type="journal article" date="2021" name="Nat. Commun.">
        <title>Genetic determinants of endophytism in the Arabidopsis root mycobiome.</title>
        <authorList>
            <person name="Mesny F."/>
            <person name="Miyauchi S."/>
            <person name="Thiergart T."/>
            <person name="Pickel B."/>
            <person name="Atanasova L."/>
            <person name="Karlsson M."/>
            <person name="Huettel B."/>
            <person name="Barry K.W."/>
            <person name="Haridas S."/>
            <person name="Chen C."/>
            <person name="Bauer D."/>
            <person name="Andreopoulos W."/>
            <person name="Pangilinan J."/>
            <person name="LaButti K."/>
            <person name="Riley R."/>
            <person name="Lipzen A."/>
            <person name="Clum A."/>
            <person name="Drula E."/>
            <person name="Henrissat B."/>
            <person name="Kohler A."/>
            <person name="Grigoriev I.V."/>
            <person name="Martin F.M."/>
            <person name="Hacquard S."/>
        </authorList>
    </citation>
    <scope>NUCLEOTIDE SEQUENCE [LARGE SCALE GENOMIC DNA]</scope>
    <source>
        <strain evidence="3 4">MPI-SDFR-AT-0080</strain>
    </source>
</reference>
<proteinExistence type="predicted"/>
<dbReference type="InterPro" id="IPR015915">
    <property type="entry name" value="Kelch-typ_b-propeller"/>
</dbReference>
<name>A0ABQ8GFJ3_9PEZI</name>
<comment type="caution">
    <text evidence="3">The sequence shown here is derived from an EMBL/GenBank/DDBJ whole genome shotgun (WGS) entry which is preliminary data.</text>
</comment>